<protein>
    <submittedName>
        <fullName evidence="2">HD domain-containing protein</fullName>
    </submittedName>
</protein>
<dbReference type="SUPFAM" id="SSF109604">
    <property type="entry name" value="HD-domain/PDEase-like"/>
    <property type="match status" value="1"/>
</dbReference>
<feature type="domain" description="HD-GYP" evidence="1">
    <location>
        <begin position="155"/>
        <end position="363"/>
    </location>
</feature>
<dbReference type="PANTHER" id="PTHR45228:SF1">
    <property type="entry name" value="CYCLIC DI-GMP PHOSPHODIESTERASE TM_0186"/>
    <property type="match status" value="1"/>
</dbReference>
<dbReference type="Pfam" id="PF13487">
    <property type="entry name" value="HD_5"/>
    <property type="match status" value="1"/>
</dbReference>
<dbReference type="RefSeq" id="WP_168660336.1">
    <property type="nucleotide sequence ID" value="NZ_CP051180.1"/>
</dbReference>
<dbReference type="Gene3D" id="1.10.3210.10">
    <property type="entry name" value="Hypothetical protein af1432"/>
    <property type="match status" value="1"/>
</dbReference>
<evidence type="ECO:0000313" key="3">
    <source>
        <dbReference type="Proteomes" id="UP000501602"/>
    </source>
</evidence>
<dbReference type="PROSITE" id="PS51832">
    <property type="entry name" value="HD_GYP"/>
    <property type="match status" value="1"/>
</dbReference>
<organism evidence="2 3">
    <name type="scientific">Ferrimonas lipolytica</name>
    <dbReference type="NCBI Taxonomy" id="2724191"/>
    <lineage>
        <taxon>Bacteria</taxon>
        <taxon>Pseudomonadati</taxon>
        <taxon>Pseudomonadota</taxon>
        <taxon>Gammaproteobacteria</taxon>
        <taxon>Alteromonadales</taxon>
        <taxon>Ferrimonadaceae</taxon>
        <taxon>Ferrimonas</taxon>
    </lineage>
</organism>
<reference evidence="2 3" key="1">
    <citation type="submission" date="2020-04" db="EMBL/GenBank/DDBJ databases">
        <title>Ferrimonas sp. S7 isolated from sea water.</title>
        <authorList>
            <person name="Bae S.S."/>
            <person name="Baek K."/>
        </authorList>
    </citation>
    <scope>NUCLEOTIDE SEQUENCE [LARGE SCALE GENOMIC DNA]</scope>
    <source>
        <strain evidence="2 3">S7</strain>
    </source>
</reference>
<dbReference type="PANTHER" id="PTHR45228">
    <property type="entry name" value="CYCLIC DI-GMP PHOSPHODIESTERASE TM_0186-RELATED"/>
    <property type="match status" value="1"/>
</dbReference>
<dbReference type="SMART" id="SM00471">
    <property type="entry name" value="HDc"/>
    <property type="match status" value="1"/>
</dbReference>
<sequence>MQESLLTIVSAKLSAPEIFSQAYKEMKHNHPELTRMNIVVCVDELLVSYFLTDELKETNIDDNSTIVPINRNNSRLVPRIIASEINNEHTGELSMTLYERGHRGRFIYPVVIAGEIKGYIFINSSEPQYFSGVNHDNFEVYCDQLSRVILNTCYQRAQITTALNIMLSMGRERDPETNEHLLRMAQYTNVIARKLAKKNNISDDFIYQMTAYAPMHDIGKFKVEDNILFSTKSFTDEERKLMNHHVNYGLDIVNKIRFLFCNEMKSEYCVLSNIICSHHERFDGKGYPNKLKGKNIPLESRIVAIADVFDALLSKRKYKSAWSLSEVKKYMIDNSGLMFDPDCVSALIECIDELSQIHTNLIDPVDVC</sequence>
<name>A0A6H1UDB4_9GAMM</name>
<dbReference type="GO" id="GO:0008081">
    <property type="term" value="F:phosphoric diester hydrolase activity"/>
    <property type="evidence" value="ECO:0007669"/>
    <property type="project" value="UniProtKB-ARBA"/>
</dbReference>
<evidence type="ECO:0000259" key="1">
    <source>
        <dbReference type="PROSITE" id="PS51832"/>
    </source>
</evidence>
<dbReference type="InterPro" id="IPR003607">
    <property type="entry name" value="HD/PDEase_dom"/>
</dbReference>
<dbReference type="InterPro" id="IPR052020">
    <property type="entry name" value="Cyclic_di-GMP/3'3'-cGAMP_PDE"/>
</dbReference>
<accession>A0A6H1UDB4</accession>
<dbReference type="InterPro" id="IPR037522">
    <property type="entry name" value="HD_GYP_dom"/>
</dbReference>
<dbReference type="EMBL" id="CP051180">
    <property type="protein sequence ID" value="QIZ77075.1"/>
    <property type="molecule type" value="Genomic_DNA"/>
</dbReference>
<dbReference type="Proteomes" id="UP000501602">
    <property type="component" value="Chromosome"/>
</dbReference>
<evidence type="ECO:0000313" key="2">
    <source>
        <dbReference type="EMBL" id="QIZ77075.1"/>
    </source>
</evidence>
<gene>
    <name evidence="2" type="ORF">HER31_09375</name>
</gene>
<proteinExistence type="predicted"/>
<keyword evidence="3" id="KW-1185">Reference proteome</keyword>
<dbReference type="CDD" id="cd00077">
    <property type="entry name" value="HDc"/>
    <property type="match status" value="1"/>
</dbReference>
<dbReference type="AlphaFoldDB" id="A0A6H1UDB4"/>
<dbReference type="KEGG" id="fes:HER31_09375"/>